<dbReference type="GO" id="GO:0006633">
    <property type="term" value="P:fatty acid biosynthetic process"/>
    <property type="evidence" value="ECO:0007669"/>
    <property type="project" value="TreeGrafter"/>
</dbReference>
<dbReference type="GO" id="GO:0048038">
    <property type="term" value="F:quinone binding"/>
    <property type="evidence" value="ECO:0007669"/>
    <property type="project" value="TreeGrafter"/>
</dbReference>
<dbReference type="GO" id="GO:0016616">
    <property type="term" value="F:oxidoreductase activity, acting on the CH-OH group of donors, NAD or NADP as acceptor"/>
    <property type="evidence" value="ECO:0007669"/>
    <property type="project" value="TreeGrafter"/>
</dbReference>
<dbReference type="STRING" id="1300350.Z948_2632"/>
<dbReference type="Pfam" id="PF13561">
    <property type="entry name" value="adh_short_C2"/>
    <property type="match status" value="1"/>
</dbReference>
<dbReference type="AlphaFoldDB" id="A0A073IEV8"/>
<gene>
    <name evidence="4" type="ORF">DSW25_16645</name>
</gene>
<comment type="caution">
    <text evidence="4">The sequence shown here is derived from an EMBL/GenBank/DDBJ whole genome shotgun (WGS) entry which is preliminary data.</text>
</comment>
<dbReference type="Proteomes" id="UP000027734">
    <property type="component" value="Unassembled WGS sequence"/>
</dbReference>
<dbReference type="eggNOG" id="COG1028">
    <property type="taxonomic scope" value="Bacteria"/>
</dbReference>
<evidence type="ECO:0000259" key="3">
    <source>
        <dbReference type="SMART" id="SM00822"/>
    </source>
</evidence>
<dbReference type="Gene3D" id="3.40.50.720">
    <property type="entry name" value="NAD(P)-binding Rossmann-like Domain"/>
    <property type="match status" value="1"/>
</dbReference>
<dbReference type="SMART" id="SM00822">
    <property type="entry name" value="PKS_KR"/>
    <property type="match status" value="1"/>
</dbReference>
<evidence type="ECO:0000256" key="1">
    <source>
        <dbReference type="ARBA" id="ARBA00006484"/>
    </source>
</evidence>
<dbReference type="NCBIfam" id="NF005559">
    <property type="entry name" value="PRK07231.1"/>
    <property type="match status" value="1"/>
</dbReference>
<dbReference type="PRINTS" id="PR00081">
    <property type="entry name" value="GDHRDH"/>
</dbReference>
<dbReference type="SUPFAM" id="SSF51735">
    <property type="entry name" value="NAD(P)-binding Rossmann-fold domains"/>
    <property type="match status" value="1"/>
</dbReference>
<evidence type="ECO:0000256" key="2">
    <source>
        <dbReference type="ARBA" id="ARBA00023002"/>
    </source>
</evidence>
<protein>
    <recommendedName>
        <fullName evidence="3">Ketoreductase domain-containing protein</fullName>
    </recommendedName>
</protein>
<keyword evidence="2" id="KW-0560">Oxidoreductase</keyword>
<name>A0A073IEV8_9RHOB</name>
<keyword evidence="5" id="KW-1185">Reference proteome</keyword>
<proteinExistence type="inferred from homology"/>
<organism evidence="4 5">
    <name type="scientific">Sulfitobacter donghicola DSW-25 = KCTC 12864 = JCM 14565</name>
    <dbReference type="NCBI Taxonomy" id="1300350"/>
    <lineage>
        <taxon>Bacteria</taxon>
        <taxon>Pseudomonadati</taxon>
        <taxon>Pseudomonadota</taxon>
        <taxon>Alphaproteobacteria</taxon>
        <taxon>Rhodobacterales</taxon>
        <taxon>Roseobacteraceae</taxon>
        <taxon>Sulfitobacter</taxon>
    </lineage>
</organism>
<feature type="domain" description="Ketoreductase" evidence="3">
    <location>
        <begin position="14"/>
        <end position="194"/>
    </location>
</feature>
<dbReference type="CDD" id="cd05233">
    <property type="entry name" value="SDR_c"/>
    <property type="match status" value="1"/>
</dbReference>
<dbReference type="InterPro" id="IPR020904">
    <property type="entry name" value="Sc_DH/Rdtase_CS"/>
</dbReference>
<evidence type="ECO:0000313" key="5">
    <source>
        <dbReference type="Proteomes" id="UP000027734"/>
    </source>
</evidence>
<dbReference type="InterPro" id="IPR057326">
    <property type="entry name" value="KR_dom"/>
</dbReference>
<dbReference type="PRINTS" id="PR00080">
    <property type="entry name" value="SDRFAMILY"/>
</dbReference>
<dbReference type="InterPro" id="IPR036291">
    <property type="entry name" value="NAD(P)-bd_dom_sf"/>
</dbReference>
<evidence type="ECO:0000313" key="4">
    <source>
        <dbReference type="EMBL" id="KEJ88304.1"/>
    </source>
</evidence>
<dbReference type="OrthoDB" id="9804774at2"/>
<dbReference type="EMBL" id="JAMC01000007">
    <property type="protein sequence ID" value="KEJ88304.1"/>
    <property type="molecule type" value="Genomic_DNA"/>
</dbReference>
<dbReference type="FunFam" id="3.40.50.720:FF:000084">
    <property type="entry name" value="Short-chain dehydrogenase reductase"/>
    <property type="match status" value="1"/>
</dbReference>
<comment type="similarity">
    <text evidence="1">Belongs to the short-chain dehydrogenases/reductases (SDR) family.</text>
</comment>
<dbReference type="PANTHER" id="PTHR42760">
    <property type="entry name" value="SHORT-CHAIN DEHYDROGENASES/REDUCTASES FAMILY MEMBER"/>
    <property type="match status" value="1"/>
</dbReference>
<accession>A0A073IEV8</accession>
<dbReference type="RefSeq" id="WP_025059961.1">
    <property type="nucleotide sequence ID" value="NZ_JAMC01000007.1"/>
</dbReference>
<dbReference type="PANTHER" id="PTHR42760:SF133">
    <property type="entry name" value="3-OXOACYL-[ACYL-CARRIER-PROTEIN] REDUCTASE"/>
    <property type="match status" value="1"/>
</dbReference>
<reference evidence="4 5" key="1">
    <citation type="submission" date="2014-01" db="EMBL/GenBank/DDBJ databases">
        <title>Sulfitobacter donghicola JCM 14565 Genome Sequencing.</title>
        <authorList>
            <person name="Lai Q."/>
            <person name="Hong Z."/>
        </authorList>
    </citation>
    <scope>NUCLEOTIDE SEQUENCE [LARGE SCALE GENOMIC DNA]</scope>
    <source>
        <strain evidence="4 5">JCM 14565</strain>
    </source>
</reference>
<dbReference type="InterPro" id="IPR002347">
    <property type="entry name" value="SDR_fam"/>
</dbReference>
<sequence>MSLISTDTCRLDGKLAVITGGGSGIGEATARVFADAGATVVVTGRRLEPLQRVAQEIGGHAIPCDVSDQAEVKAMFAQAQQITGRVDILLNNAGGPGPIAPVADVDMEEWVACMNINLVGAMYCLQEAAKIMSDQKSGSIINMSSLMGIQGYPMRSAYTASKFALIGITEVMARELGPVNVRVNALMPGAVSGENMDRILKRRSEAEGRPVEEIERENYTDVAALKRWVAPEEVGRAALYYASDLSSAITGDKMKVDCGRF</sequence>
<dbReference type="PROSITE" id="PS00061">
    <property type="entry name" value="ADH_SHORT"/>
    <property type="match status" value="1"/>
</dbReference>